<gene>
    <name evidence="1" type="ORF">BZG01_08900</name>
</gene>
<organism evidence="1 2">
    <name type="scientific">Labilibaculum manganireducens</name>
    <dbReference type="NCBI Taxonomy" id="1940525"/>
    <lineage>
        <taxon>Bacteria</taxon>
        <taxon>Pseudomonadati</taxon>
        <taxon>Bacteroidota</taxon>
        <taxon>Bacteroidia</taxon>
        <taxon>Marinilabiliales</taxon>
        <taxon>Marinifilaceae</taxon>
        <taxon>Labilibaculum</taxon>
    </lineage>
</organism>
<accession>A0A2N3I9D7</accession>
<sequence>MNLNLSNLLYIEKHCDSKLLYLLSSDWFQFIIVIFKNKAVFPYQTKVEAQFQISLFHYITVKYSTKKMIIFQNKRAT</sequence>
<protein>
    <submittedName>
        <fullName evidence="1">Uncharacterized protein</fullName>
    </submittedName>
</protein>
<dbReference type="AlphaFoldDB" id="A0A2N3I9D7"/>
<keyword evidence="2" id="KW-1185">Reference proteome</keyword>
<dbReference type="EMBL" id="MVDE01000011">
    <property type="protein sequence ID" value="PKQ66910.1"/>
    <property type="molecule type" value="Genomic_DNA"/>
</dbReference>
<dbReference type="Proteomes" id="UP000233618">
    <property type="component" value="Unassembled WGS sequence"/>
</dbReference>
<evidence type="ECO:0000313" key="2">
    <source>
        <dbReference type="Proteomes" id="UP000233618"/>
    </source>
</evidence>
<comment type="caution">
    <text evidence="1">The sequence shown here is derived from an EMBL/GenBank/DDBJ whole genome shotgun (WGS) entry which is preliminary data.</text>
</comment>
<proteinExistence type="predicted"/>
<evidence type="ECO:0000313" key="1">
    <source>
        <dbReference type="EMBL" id="PKQ66910.1"/>
    </source>
</evidence>
<name>A0A2N3I9D7_9BACT</name>
<reference evidence="1 2" key="1">
    <citation type="journal article" date="2017" name="Front. Microbiol.">
        <title>Labilibaculum manganireducens gen. nov., sp. nov. and Labilibaculum filiforme sp. nov., Novel Bacteroidetes Isolated from Subsurface Sediments of the Baltic Sea.</title>
        <authorList>
            <person name="Vandieken V."/>
            <person name="Marshall I.P."/>
            <person name="Niemann H."/>
            <person name="Engelen B."/>
            <person name="Cypionka H."/>
        </authorList>
    </citation>
    <scope>NUCLEOTIDE SEQUENCE [LARGE SCALE GENOMIC DNA]</scope>
    <source>
        <strain evidence="1 2">59.10-2M</strain>
    </source>
</reference>